<sequence>MAVLSLCFDPNKYKCIFDVIRTISTLVVSENNEEISVQQATQILQTTLCFFGYADHLLEGERLVQICMGADTTRNRFNNTEQMIEELCMKRTTQTIFDQIQT</sequence>
<reference evidence="3" key="1">
    <citation type="submission" date="2021-02" db="EMBL/GenBank/DDBJ databases">
        <authorList>
            <person name="Nowell W R."/>
        </authorList>
    </citation>
    <scope>NUCLEOTIDE SEQUENCE</scope>
</reference>
<dbReference type="AlphaFoldDB" id="A0A819T3K4"/>
<evidence type="ECO:0000313" key="5">
    <source>
        <dbReference type="Proteomes" id="UP000663866"/>
    </source>
</evidence>
<dbReference type="EMBL" id="CAJOBG010003611">
    <property type="protein sequence ID" value="CAF4072250.1"/>
    <property type="molecule type" value="Genomic_DNA"/>
</dbReference>
<evidence type="ECO:0000313" key="1">
    <source>
        <dbReference type="EMBL" id="CAF2049290.1"/>
    </source>
</evidence>
<proteinExistence type="predicted"/>
<evidence type="ECO:0000313" key="2">
    <source>
        <dbReference type="EMBL" id="CAF2115107.1"/>
    </source>
</evidence>
<evidence type="ECO:0000313" key="3">
    <source>
        <dbReference type="EMBL" id="CAF4072250.1"/>
    </source>
</evidence>
<protein>
    <submittedName>
        <fullName evidence="3">Uncharacterized protein</fullName>
    </submittedName>
</protein>
<gene>
    <name evidence="3" type="ORF">OVN521_LOCUS19264</name>
    <name evidence="4" type="ORF">UXM345_LOCUS29151</name>
    <name evidence="1" type="ORF">WKI299_LOCUS9843</name>
    <name evidence="2" type="ORF">XDN619_LOCUS21518</name>
</gene>
<comment type="caution">
    <text evidence="3">The sequence shown here is derived from an EMBL/GenBank/DDBJ whole genome shotgun (WGS) entry which is preliminary data.</text>
</comment>
<dbReference type="Proteomes" id="UP000663866">
    <property type="component" value="Unassembled WGS sequence"/>
</dbReference>
<organism evidence="3 5">
    <name type="scientific">Rotaria magnacalcarata</name>
    <dbReference type="NCBI Taxonomy" id="392030"/>
    <lineage>
        <taxon>Eukaryota</taxon>
        <taxon>Metazoa</taxon>
        <taxon>Spiralia</taxon>
        <taxon>Gnathifera</taxon>
        <taxon>Rotifera</taxon>
        <taxon>Eurotatoria</taxon>
        <taxon>Bdelloidea</taxon>
        <taxon>Philodinida</taxon>
        <taxon>Philodinidae</taxon>
        <taxon>Rotaria</taxon>
    </lineage>
</organism>
<dbReference type="Proteomes" id="UP000663856">
    <property type="component" value="Unassembled WGS sequence"/>
</dbReference>
<dbReference type="EMBL" id="CAJOBF010007038">
    <property type="protein sequence ID" value="CAF4221916.1"/>
    <property type="molecule type" value="Genomic_DNA"/>
</dbReference>
<accession>A0A819T3K4</accession>
<dbReference type="Proteomes" id="UP000663842">
    <property type="component" value="Unassembled WGS sequence"/>
</dbReference>
<dbReference type="EMBL" id="CAJNRG010009572">
    <property type="protein sequence ID" value="CAF2115107.1"/>
    <property type="molecule type" value="Genomic_DNA"/>
</dbReference>
<dbReference type="EMBL" id="CAJNRF010003301">
    <property type="protein sequence ID" value="CAF2049290.1"/>
    <property type="molecule type" value="Genomic_DNA"/>
</dbReference>
<keyword evidence="5" id="KW-1185">Reference proteome</keyword>
<name>A0A819T3K4_9BILA</name>
<evidence type="ECO:0000313" key="4">
    <source>
        <dbReference type="EMBL" id="CAF4221916.1"/>
    </source>
</evidence>
<dbReference type="Proteomes" id="UP000663887">
    <property type="component" value="Unassembled WGS sequence"/>
</dbReference>